<evidence type="ECO:0000259" key="4">
    <source>
        <dbReference type="Pfam" id="PF03486"/>
    </source>
</evidence>
<name>A0AA51N557_9BACT</name>
<dbReference type="PANTHER" id="PTHR42887:SF2">
    <property type="entry name" value="OS12G0638800 PROTEIN"/>
    <property type="match status" value="1"/>
</dbReference>
<gene>
    <name evidence="6" type="ORF">QYS48_32200</name>
</gene>
<feature type="domain" description="RsdA/BaiN/AoA(So)-like insert" evidence="5">
    <location>
        <begin position="186"/>
        <end position="347"/>
    </location>
</feature>
<feature type="domain" description="RsdA/BaiN/AoA(So)-like Rossmann fold-like" evidence="4">
    <location>
        <begin position="3"/>
        <end position="400"/>
    </location>
</feature>
<dbReference type="Gene3D" id="1.10.8.260">
    <property type="entry name" value="HI0933 insert domain-like"/>
    <property type="match status" value="1"/>
</dbReference>
<dbReference type="Proteomes" id="UP001244443">
    <property type="component" value="Chromosome"/>
</dbReference>
<proteinExistence type="predicted"/>
<dbReference type="Pfam" id="PF22780">
    <property type="entry name" value="HI0933_like_1st"/>
    <property type="match status" value="1"/>
</dbReference>
<accession>A0AA51N557</accession>
<evidence type="ECO:0000256" key="1">
    <source>
        <dbReference type="ARBA" id="ARBA00001974"/>
    </source>
</evidence>
<dbReference type="Pfam" id="PF03486">
    <property type="entry name" value="HI0933_like"/>
    <property type="match status" value="1"/>
</dbReference>
<dbReference type="SUPFAM" id="SSF160996">
    <property type="entry name" value="HI0933 insert domain-like"/>
    <property type="match status" value="1"/>
</dbReference>
<evidence type="ECO:0000256" key="3">
    <source>
        <dbReference type="ARBA" id="ARBA00022827"/>
    </source>
</evidence>
<keyword evidence="2" id="KW-0285">Flavoprotein</keyword>
<evidence type="ECO:0000313" key="6">
    <source>
        <dbReference type="EMBL" id="WMN06317.1"/>
    </source>
</evidence>
<evidence type="ECO:0000256" key="2">
    <source>
        <dbReference type="ARBA" id="ARBA00022630"/>
    </source>
</evidence>
<dbReference type="InterPro" id="IPR004792">
    <property type="entry name" value="BaiN-like"/>
</dbReference>
<dbReference type="PANTHER" id="PTHR42887">
    <property type="entry name" value="OS12G0638800 PROTEIN"/>
    <property type="match status" value="1"/>
</dbReference>
<dbReference type="SUPFAM" id="SSF51905">
    <property type="entry name" value="FAD/NAD(P)-binding domain"/>
    <property type="match status" value="1"/>
</dbReference>
<dbReference type="InterPro" id="IPR023166">
    <property type="entry name" value="BaiN-like_dom_sf"/>
</dbReference>
<dbReference type="NCBIfam" id="TIGR00275">
    <property type="entry name" value="aminoacetone oxidase family FAD-binding enzyme"/>
    <property type="match status" value="1"/>
</dbReference>
<keyword evidence="3" id="KW-0274">FAD</keyword>
<dbReference type="Gene3D" id="2.40.30.10">
    <property type="entry name" value="Translation factors"/>
    <property type="match status" value="1"/>
</dbReference>
<dbReference type="InterPro" id="IPR055178">
    <property type="entry name" value="RsdA/BaiN/AoA(So)-like_dom"/>
</dbReference>
<dbReference type="Gene3D" id="3.50.50.60">
    <property type="entry name" value="FAD/NAD(P)-binding domain"/>
    <property type="match status" value="1"/>
</dbReference>
<dbReference type="RefSeq" id="WP_308356102.1">
    <property type="nucleotide sequence ID" value="NZ_CP129970.2"/>
</dbReference>
<dbReference type="PRINTS" id="PR00368">
    <property type="entry name" value="FADPNR"/>
</dbReference>
<protein>
    <submittedName>
        <fullName evidence="6">NAD(P)/FAD-dependent oxidoreductase</fullName>
    </submittedName>
</protein>
<dbReference type="AlphaFoldDB" id="A0AA51N557"/>
<sequence>MTKIVVIGAGAAGIFGAINIAAQNPEAEVIVLEKSSKLLSKVKISGGGRCNLTNVISEPKELIKNYPRGNKKLKKAFETFGTKSTIEWFESRGVKTKAEADGRMFPISDDSQTIIDCLLKECNKLGVQIKTKEGVKEIKPTAKGFIIHTNNSSYECDKILIATGGHNKIESFQWLEKLGHNISVPVPSLFTFNLPQSNITKLSGISVAEAEVKIAGTKLSYTGPLLITHWGLSGPAVLKLSAFGARILNEKNYEYSVIINWVGFKNETEVRNHLSKFQSENPKKKLFNSNPFDLPKRLWEYQLQECEIDEDLRWNNFSGKKLNKLVNNLIADLYEASGKTTFKEEFVTAGGVKLGDINMQTMESRKCPGVYFAGEVLDIDGITGGFNFQAAWTSSFLAANGITESLKTKKAS</sequence>
<evidence type="ECO:0000313" key="7">
    <source>
        <dbReference type="Proteomes" id="UP001244443"/>
    </source>
</evidence>
<organism evidence="6 7">
    <name type="scientific">Marivirga arenosa</name>
    <dbReference type="NCBI Taxonomy" id="3059076"/>
    <lineage>
        <taxon>Bacteria</taxon>
        <taxon>Pseudomonadati</taxon>
        <taxon>Bacteroidota</taxon>
        <taxon>Cytophagia</taxon>
        <taxon>Cytophagales</taxon>
        <taxon>Marivirgaceae</taxon>
        <taxon>Marivirga</taxon>
    </lineage>
</organism>
<keyword evidence="7" id="KW-1185">Reference proteome</keyword>
<dbReference type="InterPro" id="IPR036188">
    <property type="entry name" value="FAD/NAD-bd_sf"/>
</dbReference>
<evidence type="ECO:0000259" key="5">
    <source>
        <dbReference type="Pfam" id="PF22780"/>
    </source>
</evidence>
<comment type="cofactor">
    <cofactor evidence="1">
        <name>FAD</name>
        <dbReference type="ChEBI" id="CHEBI:57692"/>
    </cofactor>
</comment>
<dbReference type="EMBL" id="CP129970">
    <property type="protein sequence ID" value="WMN06317.1"/>
    <property type="molecule type" value="Genomic_DNA"/>
</dbReference>
<reference evidence="6" key="1">
    <citation type="submission" date="2023-08" db="EMBL/GenBank/DDBJ databases">
        <title>Comparative genomics and taxonomic characterization of three novel marine species of genus Marivirga.</title>
        <authorList>
            <person name="Muhammad N."/>
            <person name="Kim S.-G."/>
        </authorList>
    </citation>
    <scope>NUCLEOTIDE SEQUENCE [LARGE SCALE GENOMIC DNA]</scope>
    <source>
        <strain evidence="6">ABR2-2</strain>
    </source>
</reference>
<dbReference type="InterPro" id="IPR057661">
    <property type="entry name" value="RsdA/BaiN/AoA(So)_Rossmann"/>
</dbReference>